<gene>
    <name evidence="3" type="ORF">HZZ05_13230</name>
</gene>
<dbReference type="GO" id="GO:0008299">
    <property type="term" value="P:isoprenoid biosynthetic process"/>
    <property type="evidence" value="ECO:0007669"/>
    <property type="project" value="InterPro"/>
</dbReference>
<dbReference type="InterPro" id="IPR034683">
    <property type="entry name" value="IspD/TarI"/>
</dbReference>
<name>A0A853EMH9_9ACTO</name>
<keyword evidence="2 3" id="KW-0548">Nucleotidyltransferase</keyword>
<dbReference type="PROSITE" id="PS01295">
    <property type="entry name" value="ISPD"/>
    <property type="match status" value="1"/>
</dbReference>
<evidence type="ECO:0000256" key="2">
    <source>
        <dbReference type="ARBA" id="ARBA00022695"/>
    </source>
</evidence>
<comment type="caution">
    <text evidence="3">The sequence shown here is derived from an EMBL/GenBank/DDBJ whole genome shotgun (WGS) entry which is preliminary data.</text>
</comment>
<dbReference type="InterPro" id="IPR029044">
    <property type="entry name" value="Nucleotide-diphossugar_trans"/>
</dbReference>
<proteinExistence type="predicted"/>
<dbReference type="InterPro" id="IPR018294">
    <property type="entry name" value="ISPD_synthase_CS"/>
</dbReference>
<evidence type="ECO:0000256" key="1">
    <source>
        <dbReference type="ARBA" id="ARBA00022679"/>
    </source>
</evidence>
<dbReference type="GO" id="GO:0050518">
    <property type="term" value="F:2-C-methyl-D-erythritol 4-phosphate cytidylyltransferase activity"/>
    <property type="evidence" value="ECO:0007669"/>
    <property type="project" value="TreeGrafter"/>
</dbReference>
<dbReference type="Pfam" id="PF01128">
    <property type="entry name" value="IspD"/>
    <property type="match status" value="1"/>
</dbReference>
<dbReference type="SUPFAM" id="SSF53448">
    <property type="entry name" value="Nucleotide-diphospho-sugar transferases"/>
    <property type="match status" value="1"/>
</dbReference>
<dbReference type="PANTHER" id="PTHR32125:SF4">
    <property type="entry name" value="2-C-METHYL-D-ERYTHRITOL 4-PHOSPHATE CYTIDYLYLTRANSFERASE, CHLOROPLASTIC"/>
    <property type="match status" value="1"/>
</dbReference>
<dbReference type="PANTHER" id="PTHR32125">
    <property type="entry name" value="2-C-METHYL-D-ERYTHRITOL 4-PHOSPHATE CYTIDYLYLTRANSFERASE, CHLOROPLASTIC"/>
    <property type="match status" value="1"/>
</dbReference>
<dbReference type="Proteomes" id="UP000572528">
    <property type="component" value="Unassembled WGS sequence"/>
</dbReference>
<dbReference type="AlphaFoldDB" id="A0A853EMH9"/>
<dbReference type="Gene3D" id="3.90.550.10">
    <property type="entry name" value="Spore Coat Polysaccharide Biosynthesis Protein SpsA, Chain A"/>
    <property type="match status" value="1"/>
</dbReference>
<evidence type="ECO:0000313" key="3">
    <source>
        <dbReference type="EMBL" id="NYS70449.1"/>
    </source>
</evidence>
<dbReference type="InterPro" id="IPR050088">
    <property type="entry name" value="IspD/TarI_cytidylyltransf_bact"/>
</dbReference>
<dbReference type="EMBL" id="JACBXV010000327">
    <property type="protein sequence ID" value="NYS70449.1"/>
    <property type="molecule type" value="Genomic_DNA"/>
</dbReference>
<accession>A0A853EMH9</accession>
<organism evidence="3 4">
    <name type="scientific">Actinomyces bowdenii</name>
    <dbReference type="NCBI Taxonomy" id="131109"/>
    <lineage>
        <taxon>Bacteria</taxon>
        <taxon>Bacillati</taxon>
        <taxon>Actinomycetota</taxon>
        <taxon>Actinomycetes</taxon>
        <taxon>Actinomycetales</taxon>
        <taxon>Actinomycetaceae</taxon>
        <taxon>Actinomyces</taxon>
    </lineage>
</organism>
<evidence type="ECO:0000313" key="4">
    <source>
        <dbReference type="Proteomes" id="UP000572528"/>
    </source>
</evidence>
<protein>
    <submittedName>
        <fullName evidence="3">2-C-methyl-D-erythritol 4-phosphate cytidylyltransferase</fullName>
    </submittedName>
</protein>
<reference evidence="3 4" key="1">
    <citation type="submission" date="2020-07" db="EMBL/GenBank/DDBJ databases">
        <title>MOT database genomes.</title>
        <authorList>
            <person name="Joseph S."/>
            <person name="Aduse-Opoku J."/>
            <person name="Hashim A."/>
            <person name="Wade W."/>
            <person name="Curtis M."/>
        </authorList>
    </citation>
    <scope>NUCLEOTIDE SEQUENCE [LARGE SCALE GENOMIC DNA]</scope>
    <source>
        <strain evidence="3 4">WMus004</strain>
    </source>
</reference>
<sequence>MAAILTAAGSGTRLGAGGPKALVPVGGISLLRRAAGGLLDSGVVDGLIVTAPPDDVDRFRREMAEVAGAAEQPVEVVAGSAASRQASVALGLEAVLRVMPTAQVVLVHDAARALTPPEVIRRVVAAVRAGHGAVVPARGS</sequence>
<keyword evidence="1 3" id="KW-0808">Transferase</keyword>